<keyword evidence="3" id="KW-0547">Nucleotide-binding</keyword>
<comment type="similarity">
    <text evidence="1">Belongs to the ABC transporter superfamily.</text>
</comment>
<keyword evidence="4 6" id="KW-0067">ATP-binding</keyword>
<dbReference type="InterPro" id="IPR003593">
    <property type="entry name" value="AAA+_ATPase"/>
</dbReference>
<dbReference type="InterPro" id="IPR017871">
    <property type="entry name" value="ABC_transporter-like_CS"/>
</dbReference>
<organism evidence="6 7">
    <name type="scientific">Pyxidicoccus fallax</name>
    <dbReference type="NCBI Taxonomy" id="394095"/>
    <lineage>
        <taxon>Bacteria</taxon>
        <taxon>Pseudomonadati</taxon>
        <taxon>Myxococcota</taxon>
        <taxon>Myxococcia</taxon>
        <taxon>Myxococcales</taxon>
        <taxon>Cystobacterineae</taxon>
        <taxon>Myxococcaceae</taxon>
        <taxon>Pyxidicoccus</taxon>
    </lineage>
</organism>
<accession>A0A848LDF9</accession>
<name>A0A848LDF9_9BACT</name>
<dbReference type="PROSITE" id="PS00211">
    <property type="entry name" value="ABC_TRANSPORTER_1"/>
    <property type="match status" value="1"/>
</dbReference>
<gene>
    <name evidence="6" type="ORF">HG543_08160</name>
</gene>
<dbReference type="PANTHER" id="PTHR43335">
    <property type="entry name" value="ABC TRANSPORTER, ATP-BINDING PROTEIN"/>
    <property type="match status" value="1"/>
</dbReference>
<feature type="domain" description="ABC transporter" evidence="5">
    <location>
        <begin position="3"/>
        <end position="228"/>
    </location>
</feature>
<dbReference type="PROSITE" id="PS50893">
    <property type="entry name" value="ABC_TRANSPORTER_2"/>
    <property type="match status" value="1"/>
</dbReference>
<evidence type="ECO:0000256" key="4">
    <source>
        <dbReference type="ARBA" id="ARBA00022840"/>
    </source>
</evidence>
<dbReference type="SUPFAM" id="SSF52540">
    <property type="entry name" value="P-loop containing nucleoside triphosphate hydrolases"/>
    <property type="match status" value="1"/>
</dbReference>
<evidence type="ECO:0000259" key="5">
    <source>
        <dbReference type="PROSITE" id="PS50893"/>
    </source>
</evidence>
<dbReference type="GO" id="GO:0005524">
    <property type="term" value="F:ATP binding"/>
    <property type="evidence" value="ECO:0007669"/>
    <property type="project" value="UniProtKB-KW"/>
</dbReference>
<dbReference type="RefSeq" id="WP_169344128.1">
    <property type="nucleotide sequence ID" value="NZ_JABBJJ010000026.1"/>
</dbReference>
<evidence type="ECO:0000256" key="3">
    <source>
        <dbReference type="ARBA" id="ARBA00022741"/>
    </source>
</evidence>
<dbReference type="Proteomes" id="UP000518300">
    <property type="component" value="Unassembled WGS sequence"/>
</dbReference>
<proteinExistence type="inferred from homology"/>
<dbReference type="InterPro" id="IPR027417">
    <property type="entry name" value="P-loop_NTPase"/>
</dbReference>
<evidence type="ECO:0000256" key="1">
    <source>
        <dbReference type="ARBA" id="ARBA00005417"/>
    </source>
</evidence>
<dbReference type="Gene3D" id="3.40.50.300">
    <property type="entry name" value="P-loop containing nucleotide triphosphate hydrolases"/>
    <property type="match status" value="1"/>
</dbReference>
<dbReference type="Pfam" id="PF00005">
    <property type="entry name" value="ABC_tran"/>
    <property type="match status" value="1"/>
</dbReference>
<sequence length="326" mass="35300">MRIELRAVRKRFGAAEVLKGIDLSVPAGRRVALIGPNGSGKSTLLRSLMGLVECEGEVRLDGRSPFEDRLEVARRLAYVPQVAPQLGATVRDVVSLVARTRELAPEAIVRIAGQLELDVEALRGRPFRALSGGMKQKLLIALALAADASLLVMDEPTASLDARARERFFALCEELTPGRTLVLCSHRLEELRHLAGHVVSLEEGRVTYDGPAGDFLSGRGLAVVEVATGSREAEGWLQARGFRMGLRGWWVRTLSQAETRALLPELARELGPRMSDLRVRDVETVEVPHGGGTPAYGMVADARAAGRLSAPRVRDVETVEVSHGGN</sequence>
<evidence type="ECO:0000313" key="6">
    <source>
        <dbReference type="EMBL" id="NMO14833.1"/>
    </source>
</evidence>
<keyword evidence="2" id="KW-0813">Transport</keyword>
<dbReference type="InterPro" id="IPR003439">
    <property type="entry name" value="ABC_transporter-like_ATP-bd"/>
</dbReference>
<comment type="caution">
    <text evidence="6">The sequence shown here is derived from an EMBL/GenBank/DDBJ whole genome shotgun (WGS) entry which is preliminary data.</text>
</comment>
<dbReference type="AlphaFoldDB" id="A0A848LDF9"/>
<keyword evidence="7" id="KW-1185">Reference proteome</keyword>
<protein>
    <submittedName>
        <fullName evidence="6">ABC transporter ATP-binding protein</fullName>
    </submittedName>
</protein>
<evidence type="ECO:0000313" key="7">
    <source>
        <dbReference type="Proteomes" id="UP000518300"/>
    </source>
</evidence>
<dbReference type="SMART" id="SM00382">
    <property type="entry name" value="AAA"/>
    <property type="match status" value="1"/>
</dbReference>
<dbReference type="GO" id="GO:0016887">
    <property type="term" value="F:ATP hydrolysis activity"/>
    <property type="evidence" value="ECO:0007669"/>
    <property type="project" value="InterPro"/>
</dbReference>
<evidence type="ECO:0000256" key="2">
    <source>
        <dbReference type="ARBA" id="ARBA00022448"/>
    </source>
</evidence>
<dbReference type="EMBL" id="JABBJJ010000026">
    <property type="protein sequence ID" value="NMO14833.1"/>
    <property type="molecule type" value="Genomic_DNA"/>
</dbReference>
<reference evidence="6 7" key="1">
    <citation type="submission" date="2020-04" db="EMBL/GenBank/DDBJ databases">
        <title>Draft genome of Pyxidicoccus fallax type strain.</title>
        <authorList>
            <person name="Whitworth D.E."/>
        </authorList>
    </citation>
    <scope>NUCLEOTIDE SEQUENCE [LARGE SCALE GENOMIC DNA]</scope>
    <source>
        <strain evidence="6 7">DSM 14698</strain>
    </source>
</reference>
<dbReference type="CDD" id="cd03230">
    <property type="entry name" value="ABC_DR_subfamily_A"/>
    <property type="match status" value="1"/>
</dbReference>